<evidence type="ECO:0000256" key="1">
    <source>
        <dbReference type="ARBA" id="ARBA00022676"/>
    </source>
</evidence>
<dbReference type="SUPFAM" id="SSF53448">
    <property type="entry name" value="Nucleotide-diphospho-sugar transferases"/>
    <property type="match status" value="1"/>
</dbReference>
<reference evidence="4 5" key="1">
    <citation type="submission" date="2023-12" db="EMBL/GenBank/DDBJ databases">
        <title>Baltic Sea Cyanobacteria.</title>
        <authorList>
            <person name="Delbaje E."/>
            <person name="Fewer D.P."/>
            <person name="Shishido T.K."/>
        </authorList>
    </citation>
    <scope>NUCLEOTIDE SEQUENCE [LARGE SCALE GENOMIC DNA]</scope>
    <source>
        <strain evidence="4 5">UHCC-0300</strain>
    </source>
</reference>
<accession>A0ABU5UGS8</accession>
<dbReference type="CDD" id="cd04194">
    <property type="entry name" value="GT8_A4GalT_like"/>
    <property type="match status" value="1"/>
</dbReference>
<evidence type="ECO:0000256" key="3">
    <source>
        <dbReference type="ARBA" id="ARBA00022723"/>
    </source>
</evidence>
<dbReference type="InterPro" id="IPR029044">
    <property type="entry name" value="Nucleotide-diphossugar_trans"/>
</dbReference>
<name>A0ABU5UGS8_9CYAN</name>
<dbReference type="InterPro" id="IPR002495">
    <property type="entry name" value="Glyco_trans_8"/>
</dbReference>
<dbReference type="EMBL" id="JAYGHG010000027">
    <property type="protein sequence ID" value="MEA5582715.1"/>
    <property type="molecule type" value="Genomic_DNA"/>
</dbReference>
<dbReference type="Proteomes" id="UP001302120">
    <property type="component" value="Unassembled WGS sequence"/>
</dbReference>
<dbReference type="Gene3D" id="3.90.550.10">
    <property type="entry name" value="Spore Coat Polysaccharide Biosynthesis Protein SpsA, Chain A"/>
    <property type="match status" value="1"/>
</dbReference>
<evidence type="ECO:0000256" key="2">
    <source>
        <dbReference type="ARBA" id="ARBA00022679"/>
    </source>
</evidence>
<gene>
    <name evidence="4" type="ORF">VB620_15360</name>
</gene>
<evidence type="ECO:0000313" key="4">
    <source>
        <dbReference type="EMBL" id="MEA5582715.1"/>
    </source>
</evidence>
<dbReference type="EC" id="2.-.-.-" evidence="4"/>
<dbReference type="RefSeq" id="WP_323197027.1">
    <property type="nucleotide sequence ID" value="NZ_JAYGHG010000027.1"/>
</dbReference>
<dbReference type="Pfam" id="PF01501">
    <property type="entry name" value="Glyco_transf_8"/>
    <property type="match status" value="1"/>
</dbReference>
<comment type="caution">
    <text evidence="4">The sequence shown here is derived from an EMBL/GenBank/DDBJ whole genome shotgun (WGS) entry which is preliminary data.</text>
</comment>
<protein>
    <submittedName>
        <fullName evidence="4">Glycosyltransferase family 8 protein</fullName>
        <ecNumber evidence="4">2.-.-.-</ecNumber>
    </submittedName>
</protein>
<keyword evidence="3" id="KW-0479">Metal-binding</keyword>
<dbReference type="InterPro" id="IPR050748">
    <property type="entry name" value="Glycosyltrans_8_dom-fam"/>
</dbReference>
<keyword evidence="1" id="KW-0328">Glycosyltransferase</keyword>
<evidence type="ECO:0000313" key="5">
    <source>
        <dbReference type="Proteomes" id="UP001302120"/>
    </source>
</evidence>
<sequence length="279" mass="32389">MEVLFCFDGKYEQHFGAAVTSLILNNLDNLQTVHIITKKITSNFQEKIHQLKTKAKIDFLIYEVEDAEVEHLKVSQHISSAAYYRLLAAEILPNNIDKILYLDSDLIVNGSILELYNYDISDYIVAANGKKVVTTKKRLELNSNYYFNSGVMLINLKTWRNLNIGKISIQLIRNHPEIIKLWDQDALNKVIDGQFLNVDQKWNSLVDLYSRNSQVNEQSIIIHFIGSLKPWHIWCISPTKELYWTYLKQSPWSNSSPETPKNFKQILSAIKAIFKQLIR</sequence>
<dbReference type="PANTHER" id="PTHR13778:SF47">
    <property type="entry name" value="LIPOPOLYSACCHARIDE 1,3-GALACTOSYLTRANSFERASE"/>
    <property type="match status" value="1"/>
</dbReference>
<dbReference type="PANTHER" id="PTHR13778">
    <property type="entry name" value="GLYCOSYLTRANSFERASE 8 DOMAIN-CONTAINING PROTEIN"/>
    <property type="match status" value="1"/>
</dbReference>
<dbReference type="GO" id="GO:0016740">
    <property type="term" value="F:transferase activity"/>
    <property type="evidence" value="ECO:0007669"/>
    <property type="project" value="UniProtKB-KW"/>
</dbReference>
<keyword evidence="2 4" id="KW-0808">Transferase</keyword>
<keyword evidence="5" id="KW-1185">Reference proteome</keyword>
<organism evidence="4 5">
    <name type="scientific">Nodularia harveyana UHCC-0300</name>
    <dbReference type="NCBI Taxonomy" id="2974287"/>
    <lineage>
        <taxon>Bacteria</taxon>
        <taxon>Bacillati</taxon>
        <taxon>Cyanobacteriota</taxon>
        <taxon>Cyanophyceae</taxon>
        <taxon>Nostocales</taxon>
        <taxon>Nodulariaceae</taxon>
        <taxon>Nodularia</taxon>
    </lineage>
</organism>
<proteinExistence type="predicted"/>